<dbReference type="GO" id="GO:0005975">
    <property type="term" value="P:carbohydrate metabolic process"/>
    <property type="evidence" value="ECO:0007669"/>
    <property type="project" value="UniProtKB-ARBA"/>
</dbReference>
<feature type="active site" description="Charge relay system" evidence="5">
    <location>
        <position position="160"/>
    </location>
</feature>
<feature type="region of interest" description="Disordered" evidence="7">
    <location>
        <begin position="291"/>
        <end position="350"/>
    </location>
</feature>
<dbReference type="GO" id="GO:0016020">
    <property type="term" value="C:membrane"/>
    <property type="evidence" value="ECO:0007669"/>
    <property type="project" value="InterPro"/>
</dbReference>
<dbReference type="PROSITE" id="PS51892">
    <property type="entry name" value="SUBTILASE"/>
    <property type="match status" value="1"/>
</dbReference>
<dbReference type="PROSITE" id="PS00136">
    <property type="entry name" value="SUBTILASE_ASP"/>
    <property type="match status" value="1"/>
</dbReference>
<dbReference type="GO" id="GO:0005615">
    <property type="term" value="C:extracellular space"/>
    <property type="evidence" value="ECO:0007669"/>
    <property type="project" value="TreeGrafter"/>
</dbReference>
<evidence type="ECO:0000256" key="5">
    <source>
        <dbReference type="PROSITE-ProRule" id="PRU01240"/>
    </source>
</evidence>
<feature type="chain" id="PRO_5011646199" evidence="8">
    <location>
        <begin position="31"/>
        <end position="958"/>
    </location>
</feature>
<evidence type="ECO:0000256" key="4">
    <source>
        <dbReference type="ARBA" id="ARBA00022825"/>
    </source>
</evidence>
<dbReference type="GO" id="GO:0005509">
    <property type="term" value="F:calcium ion binding"/>
    <property type="evidence" value="ECO:0007669"/>
    <property type="project" value="InterPro"/>
</dbReference>
<dbReference type="PROSITE" id="PS00137">
    <property type="entry name" value="SUBTILASE_HIS"/>
    <property type="match status" value="1"/>
</dbReference>
<evidence type="ECO:0000256" key="7">
    <source>
        <dbReference type="SAM" id="MobiDB-lite"/>
    </source>
</evidence>
<feature type="compositionally biased region" description="Low complexity" evidence="7">
    <location>
        <begin position="330"/>
        <end position="340"/>
    </location>
</feature>
<sequence>MPCKSRTLLASAAALVAVVGAVVVTPVAFAGQAEGPVRVAAKNPVPGVYLVKLKDYAGAAASSSRAQALTEQYGGTAAHVLDRVMRGYVAENLDERGARRLAANPEVESVTQSGTSHAADVQDNPANWGLDRVDQRDLPLDKKYTYPANGGAGVNAYIVDTGIRFTHQEFEGRAKVAADFVVPSTNGNDCDSAKAGHGTHVAGIVGGKTRGVAKKVNLWAVRILNCQSSGKDTDIVVAAEWLAKNAVKPAVANMSVYADDPTIGVDAIKGSIANGVQWGLITGNNGGNSCDYGPGSRVDTGVRTGNSTSSDQRAGDSNDGPCMDVFAPGSNIDSSINSSDTAYGQKSGTSMAAPHVTGALALRLAEAPSSTPADLKKWIVDNATTGKMTNIRTGTPNKLLYLPSAPPSTNDFGIAASPASVSADPGAAATSTISTSVVRGSAQSVALSASGLPSGVTAAFDPTSVTAGNSSKLTLSVSSSASPGSYRVTVTGKSTDATHTVDVNLTVNGTVPNDFSLSASPSSGSVAAGSSASTTISASAVRNARDDGLTDGTSGTASGPGVINGSPTTVAKYPFIISQHRTGGVRPQEQSCTGSVVAKRAVLIAAHCKFSQGDPKYLVYGRDDLNATNTGTRVEIEEYRTHPNYDANDGWRTGFDVAVIFTKTDIPVPAGFQFPKIARSGDSLPLGTKGTAIGYGKTDANDANKNALLRETTLPTVADQNCANINSQFDARYMFCDGFGNGSTGLCQGDSGGPYYYDGTIWGVFSWLRTDCASYNAHGKLWGVMGDWANQQVGTGPQPPTGDITLSASGLPSGATAAFSPTAIGAGGNSTLTISTSASTAAGEYRITVSGTRSGVTRTTVYTLTVTGGGNTPLTVANPNTQTNVKGKPVSLQINASGGKGGNRFTATGLPAGLGIDATTGLISGSPTTWANYHPTVTVTDSSGAKASATFYWFIFPN</sequence>
<evidence type="ECO:0000313" key="10">
    <source>
        <dbReference type="EMBL" id="SER25656.1"/>
    </source>
</evidence>
<evidence type="ECO:0000313" key="11">
    <source>
        <dbReference type="Proteomes" id="UP000199051"/>
    </source>
</evidence>
<evidence type="ECO:0000256" key="6">
    <source>
        <dbReference type="RuleBase" id="RU003355"/>
    </source>
</evidence>
<proteinExistence type="inferred from homology"/>
<dbReference type="InterPro" id="IPR015919">
    <property type="entry name" value="Cadherin-like_sf"/>
</dbReference>
<dbReference type="InterPro" id="IPR000209">
    <property type="entry name" value="Peptidase_S8/S53_dom"/>
</dbReference>
<feature type="compositionally biased region" description="Polar residues" evidence="7">
    <location>
        <begin position="341"/>
        <end position="350"/>
    </location>
</feature>
<evidence type="ECO:0000256" key="3">
    <source>
        <dbReference type="ARBA" id="ARBA00022801"/>
    </source>
</evidence>
<dbReference type="InterPro" id="IPR023828">
    <property type="entry name" value="Peptidase_S8_Ser-AS"/>
</dbReference>
<gene>
    <name evidence="10" type="ORF">SAMN04487818_102270</name>
</gene>
<dbReference type="InterPro" id="IPR001254">
    <property type="entry name" value="Trypsin_dom"/>
</dbReference>
<dbReference type="InterPro" id="IPR015500">
    <property type="entry name" value="Peptidase_S8_subtilisin-rel"/>
</dbReference>
<dbReference type="InterPro" id="IPR009003">
    <property type="entry name" value="Peptidase_S1_PA"/>
</dbReference>
<dbReference type="CDD" id="cd04077">
    <property type="entry name" value="Peptidases_S8_PCSK9_ProteinaseK_like"/>
    <property type="match status" value="1"/>
</dbReference>
<dbReference type="AlphaFoldDB" id="A0A1H9MPN4"/>
<feature type="active site" description="Charge relay system" evidence="5">
    <location>
        <position position="197"/>
    </location>
</feature>
<dbReference type="SUPFAM" id="SSF52743">
    <property type="entry name" value="Subtilisin-like"/>
    <property type="match status" value="1"/>
</dbReference>
<feature type="compositionally biased region" description="Polar residues" evidence="7">
    <location>
        <begin position="303"/>
        <end position="312"/>
    </location>
</feature>
<dbReference type="InterPro" id="IPR034193">
    <property type="entry name" value="PCSK9_ProteinaseK-like"/>
</dbReference>
<evidence type="ECO:0000256" key="8">
    <source>
        <dbReference type="SAM" id="SignalP"/>
    </source>
</evidence>
<evidence type="ECO:0000256" key="2">
    <source>
        <dbReference type="ARBA" id="ARBA00022670"/>
    </source>
</evidence>
<dbReference type="Proteomes" id="UP000199051">
    <property type="component" value="Unassembled WGS sequence"/>
</dbReference>
<dbReference type="Gene3D" id="3.40.50.200">
    <property type="entry name" value="Peptidase S8/S53 domain"/>
    <property type="match status" value="1"/>
</dbReference>
<dbReference type="Pfam" id="PF00089">
    <property type="entry name" value="Trypsin"/>
    <property type="match status" value="1"/>
</dbReference>
<dbReference type="InterPro" id="IPR036852">
    <property type="entry name" value="Peptidase_S8/S53_dom_sf"/>
</dbReference>
<dbReference type="SUPFAM" id="SSF49313">
    <property type="entry name" value="Cadherin-like"/>
    <property type="match status" value="1"/>
</dbReference>
<dbReference type="SUPFAM" id="SSF50494">
    <property type="entry name" value="Trypsin-like serine proteases"/>
    <property type="match status" value="1"/>
</dbReference>
<keyword evidence="2 5" id="KW-0645">Protease</keyword>
<protein>
    <submittedName>
        <fullName evidence="10">Serine protease, subtilisin family</fullName>
    </submittedName>
</protein>
<organism evidence="10 11">
    <name type="scientific">Actinokineospora terrae</name>
    <dbReference type="NCBI Taxonomy" id="155974"/>
    <lineage>
        <taxon>Bacteria</taxon>
        <taxon>Bacillati</taxon>
        <taxon>Actinomycetota</taxon>
        <taxon>Actinomycetes</taxon>
        <taxon>Pseudonocardiales</taxon>
        <taxon>Pseudonocardiaceae</taxon>
        <taxon>Actinokineospora</taxon>
    </lineage>
</organism>
<dbReference type="GO" id="GO:0006508">
    <property type="term" value="P:proteolysis"/>
    <property type="evidence" value="ECO:0007669"/>
    <property type="project" value="UniProtKB-KW"/>
</dbReference>
<dbReference type="STRING" id="155974.SAMN04487818_102270"/>
<keyword evidence="11" id="KW-1185">Reference proteome</keyword>
<reference evidence="11" key="1">
    <citation type="submission" date="2016-10" db="EMBL/GenBank/DDBJ databases">
        <authorList>
            <person name="Varghese N."/>
            <person name="Submissions S."/>
        </authorList>
    </citation>
    <scope>NUCLEOTIDE SEQUENCE [LARGE SCALE GENOMIC DNA]</scope>
    <source>
        <strain evidence="11">DSM 44260</strain>
    </source>
</reference>
<dbReference type="Pfam" id="PF00082">
    <property type="entry name" value="Peptidase_S8"/>
    <property type="match status" value="1"/>
</dbReference>
<feature type="region of interest" description="Disordered" evidence="7">
    <location>
        <begin position="536"/>
        <end position="565"/>
    </location>
</feature>
<dbReference type="InterPro" id="IPR050131">
    <property type="entry name" value="Peptidase_S8_subtilisin-like"/>
</dbReference>
<feature type="signal peptide" evidence="8">
    <location>
        <begin position="1"/>
        <end position="30"/>
    </location>
</feature>
<accession>A0A1H9MPN4</accession>
<dbReference type="PROSITE" id="PS00138">
    <property type="entry name" value="SUBTILASE_SER"/>
    <property type="match status" value="1"/>
</dbReference>
<dbReference type="InterPro" id="IPR023827">
    <property type="entry name" value="Peptidase_S8_Asp-AS"/>
</dbReference>
<dbReference type="SMART" id="SM00020">
    <property type="entry name" value="Tryp_SPc"/>
    <property type="match status" value="1"/>
</dbReference>
<keyword evidence="4 5" id="KW-0720">Serine protease</keyword>
<comment type="similarity">
    <text evidence="1 5 6">Belongs to the peptidase S8 family.</text>
</comment>
<dbReference type="PRINTS" id="PR00723">
    <property type="entry name" value="SUBTILISIN"/>
</dbReference>
<dbReference type="PANTHER" id="PTHR43806:SF11">
    <property type="entry name" value="CEREVISIN-RELATED"/>
    <property type="match status" value="1"/>
</dbReference>
<dbReference type="InterPro" id="IPR022398">
    <property type="entry name" value="Peptidase_S8_His-AS"/>
</dbReference>
<dbReference type="InterPro" id="IPR013783">
    <property type="entry name" value="Ig-like_fold"/>
</dbReference>
<dbReference type="FunFam" id="3.40.50.200:FF:000014">
    <property type="entry name" value="Proteinase K"/>
    <property type="match status" value="1"/>
</dbReference>
<dbReference type="Gene3D" id="2.60.40.10">
    <property type="entry name" value="Immunoglobulins"/>
    <property type="match status" value="1"/>
</dbReference>
<dbReference type="PROSITE" id="PS50240">
    <property type="entry name" value="TRYPSIN_DOM"/>
    <property type="match status" value="1"/>
</dbReference>
<dbReference type="PANTHER" id="PTHR43806">
    <property type="entry name" value="PEPTIDASE S8"/>
    <property type="match status" value="1"/>
</dbReference>
<feature type="active site" description="Charge relay system" evidence="5">
    <location>
        <position position="350"/>
    </location>
</feature>
<dbReference type="RefSeq" id="WP_092775201.1">
    <property type="nucleotide sequence ID" value="NZ_FOGI01000002.1"/>
</dbReference>
<keyword evidence="3 5" id="KW-0378">Hydrolase</keyword>
<evidence type="ECO:0000259" key="9">
    <source>
        <dbReference type="PROSITE" id="PS50240"/>
    </source>
</evidence>
<feature type="domain" description="Peptidase S1" evidence="9">
    <location>
        <begin position="562"/>
        <end position="794"/>
    </location>
</feature>
<dbReference type="Gene3D" id="2.40.10.10">
    <property type="entry name" value="Trypsin-like serine proteases"/>
    <property type="match status" value="1"/>
</dbReference>
<dbReference type="Pfam" id="PF05345">
    <property type="entry name" value="He_PIG"/>
    <property type="match status" value="1"/>
</dbReference>
<keyword evidence="8" id="KW-0732">Signal</keyword>
<dbReference type="GO" id="GO:0004252">
    <property type="term" value="F:serine-type endopeptidase activity"/>
    <property type="evidence" value="ECO:0007669"/>
    <property type="project" value="UniProtKB-UniRule"/>
</dbReference>
<dbReference type="InterPro" id="IPR043504">
    <property type="entry name" value="Peptidase_S1_PA_chymotrypsin"/>
</dbReference>
<dbReference type="EMBL" id="FOGI01000002">
    <property type="protein sequence ID" value="SER25656.1"/>
    <property type="molecule type" value="Genomic_DNA"/>
</dbReference>
<feature type="region of interest" description="Disordered" evidence="7">
    <location>
        <begin position="109"/>
        <end position="131"/>
    </location>
</feature>
<evidence type="ECO:0000256" key="1">
    <source>
        <dbReference type="ARBA" id="ARBA00011073"/>
    </source>
</evidence>
<name>A0A1H9MPN4_9PSEU</name>